<dbReference type="CDD" id="cd05157">
    <property type="entry name" value="ETNK_euk"/>
    <property type="match status" value="1"/>
</dbReference>
<feature type="transmembrane region" description="Helical" evidence="5">
    <location>
        <begin position="323"/>
        <end position="346"/>
    </location>
</feature>
<keyword evidence="5" id="KW-0812">Transmembrane</keyword>
<feature type="transmembrane region" description="Helical" evidence="5">
    <location>
        <begin position="291"/>
        <end position="311"/>
    </location>
</feature>
<dbReference type="EC" id="2.7.1.82" evidence="3"/>
<comment type="caution">
    <text evidence="6">The sequence shown here is derived from an EMBL/GenBank/DDBJ whole genome shotgun (WGS) entry which is preliminary data.</text>
</comment>
<dbReference type="EMBL" id="JALLAZ020000994">
    <property type="protein sequence ID" value="KAL3782901.1"/>
    <property type="molecule type" value="Genomic_DNA"/>
</dbReference>
<name>A0ABD3P656_9STRA</name>
<keyword evidence="5" id="KW-0472">Membrane</keyword>
<evidence type="ECO:0000256" key="5">
    <source>
        <dbReference type="SAM" id="Phobius"/>
    </source>
</evidence>
<protein>
    <recommendedName>
        <fullName evidence="3">ethanolamine kinase</fullName>
        <ecNumber evidence="3">2.7.1.82</ecNumber>
    </recommendedName>
</protein>
<gene>
    <name evidence="6" type="ORF">ACHAW5_009072</name>
</gene>
<evidence type="ECO:0000313" key="6">
    <source>
        <dbReference type="EMBL" id="KAL3782901.1"/>
    </source>
</evidence>
<dbReference type="InterPro" id="IPR011009">
    <property type="entry name" value="Kinase-like_dom_sf"/>
</dbReference>
<dbReference type="Proteomes" id="UP001530315">
    <property type="component" value="Unassembled WGS sequence"/>
</dbReference>
<keyword evidence="5" id="KW-1133">Transmembrane helix</keyword>
<dbReference type="SUPFAM" id="SSF56112">
    <property type="entry name" value="Protein kinase-like (PK-like)"/>
    <property type="match status" value="1"/>
</dbReference>
<dbReference type="PANTHER" id="PTHR22603:SF66">
    <property type="entry name" value="ETHANOLAMINE KINASE"/>
    <property type="match status" value="1"/>
</dbReference>
<feature type="transmembrane region" description="Helical" evidence="5">
    <location>
        <begin position="386"/>
        <end position="416"/>
    </location>
</feature>
<organism evidence="6 7">
    <name type="scientific">Stephanodiscus triporus</name>
    <dbReference type="NCBI Taxonomy" id="2934178"/>
    <lineage>
        <taxon>Eukaryota</taxon>
        <taxon>Sar</taxon>
        <taxon>Stramenopiles</taxon>
        <taxon>Ochrophyta</taxon>
        <taxon>Bacillariophyta</taxon>
        <taxon>Coscinodiscophyceae</taxon>
        <taxon>Thalassiosirophycidae</taxon>
        <taxon>Stephanodiscales</taxon>
        <taxon>Stephanodiscaceae</taxon>
        <taxon>Stephanodiscus</taxon>
    </lineage>
</organism>
<dbReference type="AlphaFoldDB" id="A0ABD3P656"/>
<keyword evidence="7" id="KW-1185">Reference proteome</keyword>
<evidence type="ECO:0000256" key="2">
    <source>
        <dbReference type="ARBA" id="ARBA00038211"/>
    </source>
</evidence>
<evidence type="ECO:0000313" key="7">
    <source>
        <dbReference type="Proteomes" id="UP001530315"/>
    </source>
</evidence>
<comment type="similarity">
    <text evidence="2">Belongs to the choline/ethanolamine kinase family.</text>
</comment>
<dbReference type="Gene3D" id="3.30.200.20">
    <property type="entry name" value="Phosphorylase Kinase, domain 1"/>
    <property type="match status" value="1"/>
</dbReference>
<feature type="transmembrane region" description="Helical" evidence="5">
    <location>
        <begin position="437"/>
        <end position="462"/>
    </location>
</feature>
<dbReference type="Pfam" id="PF01633">
    <property type="entry name" value="Choline_kinase"/>
    <property type="match status" value="1"/>
</dbReference>
<proteinExistence type="inferred from homology"/>
<dbReference type="Gene3D" id="3.90.1200.10">
    <property type="match status" value="1"/>
</dbReference>
<evidence type="ECO:0000256" key="3">
    <source>
        <dbReference type="ARBA" id="ARBA00038874"/>
    </source>
</evidence>
<dbReference type="GO" id="GO:0004305">
    <property type="term" value="F:ethanolamine kinase activity"/>
    <property type="evidence" value="ECO:0007669"/>
    <property type="project" value="UniProtKB-EC"/>
</dbReference>
<sequence length="972" mass="106001">MYRKIRPEICREDAASHLARWLRPMLLGPAMPLNKEEDFVEDILASTELVADAEIFLETLPGMSTADFVRRNRADVAKRDAYPDPASPLRVREGVLRNKCVAMVGHLADSRGVSDAIARERAIEHFYDFYMEAITVGHPPSYNSYTGMTAMMNPTFLKQSEDVVMYGLGLTSARPSGLVACERAPPPYHALFVFALVTSICLRCMPSLESVDELATVRTFSASVFQGGQLSLSPIALALIRLAFAATCAVVTAAKVRRGSQFKVVRLPGSKLPGGIVEMRGWRTQGFYTSWAWNLLGLSFLLGGTIPLLVACGREDVLRDNPWLLRAALISFEIAAPSAFLTSFIVTHALWPQAYKTHGASGTVGFKGWINLLQHNGNSAMVLLEIMFMGGLPVIVSHVVFAVLFGLVYIAFLWFMANRWSPKHGPVYPYFFMDTTLGARTSIFMVLLMVVMGVFFALFALLDACITAIEQRDYGVFPNLLCMPLDLDDDLTMAPSDYARSRDMASKPAGHESTTTLVDGRPYLPNLVVDSSDEASVVASALSIVLLSIRVAASNGATDVGRGGTRAAAAVAGAGAADSLLLNDYPIGATSRRFSDMSSRLSCVKVTGGITNALFRVTGFGTIGPSIATALAPLVSSRDAVESLVDFDSVLVRIFGAEGMIDRDLETSTYSALCDAGIAYRYLGRFGNGRVEGWLDGYSPLACSDLADVDASLAIAREMARLHCTFVLPGGELEDRHRGVGLWDQLRGWMDQARGYAEFKTPEDTERVRGLGLDEIEVEVRNFIDSFAASSPPSNDEGNGGDGGKGGDESDKGKERIVFSHNDLLAANIMRHQDSGKIQLIDFEYGGTNYAAFDIANHLNEHAGGTSAEENGIPDYSRFPDPERQMSFCLEYVRTSRGLTGADVVDDDEVLHAEANDLLDQVQKFLLVNHLYWGLWAINQAAEEGCDEFDYINFATSRFKEFRAMKAAREGA</sequence>
<evidence type="ECO:0000256" key="1">
    <source>
        <dbReference type="ARBA" id="ARBA00037883"/>
    </source>
</evidence>
<comment type="pathway">
    <text evidence="1">Phospholipid metabolism; phosphatidylethanolamine biosynthesis; phosphatidylethanolamine from ethanolamine: step 1/3.</text>
</comment>
<feature type="region of interest" description="Disordered" evidence="4">
    <location>
        <begin position="787"/>
        <end position="813"/>
    </location>
</feature>
<evidence type="ECO:0000256" key="4">
    <source>
        <dbReference type="SAM" id="MobiDB-lite"/>
    </source>
</evidence>
<accession>A0ABD3P656</accession>
<dbReference type="PANTHER" id="PTHR22603">
    <property type="entry name" value="CHOLINE/ETHANOALAMINE KINASE"/>
    <property type="match status" value="1"/>
</dbReference>
<reference evidence="6 7" key="1">
    <citation type="submission" date="2024-10" db="EMBL/GenBank/DDBJ databases">
        <title>Updated reference genomes for cyclostephanoid diatoms.</title>
        <authorList>
            <person name="Roberts W.R."/>
            <person name="Alverson A.J."/>
        </authorList>
    </citation>
    <scope>NUCLEOTIDE SEQUENCE [LARGE SCALE GENOMIC DNA]</scope>
    <source>
        <strain evidence="6 7">AJA276-08</strain>
    </source>
</reference>